<reference evidence="1" key="1">
    <citation type="submission" date="2019-04" db="EMBL/GenBank/DDBJ databases">
        <title>Microbes associate with the intestines of laboratory mice.</title>
        <authorList>
            <person name="Navarre W."/>
            <person name="Wong E."/>
            <person name="Huang K."/>
            <person name="Tropini C."/>
            <person name="Ng K."/>
            <person name="Yu B."/>
        </authorList>
    </citation>
    <scope>NUCLEOTIDE SEQUENCE</scope>
    <source>
        <strain evidence="1">NM04_E33</strain>
    </source>
</reference>
<dbReference type="EMBL" id="SRYB01000020">
    <property type="protein sequence ID" value="TGY77750.1"/>
    <property type="molecule type" value="Genomic_DNA"/>
</dbReference>
<comment type="caution">
    <text evidence="1">The sequence shown here is derived from an EMBL/GenBank/DDBJ whole genome shotgun (WGS) entry which is preliminary data.</text>
</comment>
<name>A0AC61RHR6_9BACT</name>
<proteinExistence type="predicted"/>
<evidence type="ECO:0000313" key="1">
    <source>
        <dbReference type="EMBL" id="TGY77750.1"/>
    </source>
</evidence>
<accession>A0AC61RHR6</accession>
<dbReference type="Proteomes" id="UP000306319">
    <property type="component" value="Unassembled WGS sequence"/>
</dbReference>
<protein>
    <submittedName>
        <fullName evidence="1">WD40 repeat domain-containing protein</fullName>
    </submittedName>
</protein>
<evidence type="ECO:0000313" key="2">
    <source>
        <dbReference type="Proteomes" id="UP000306319"/>
    </source>
</evidence>
<keyword evidence="2" id="KW-1185">Reference proteome</keyword>
<organism evidence="1 2">
    <name type="scientific">Lepagella muris</name>
    <dbReference type="NCBI Taxonomy" id="3032870"/>
    <lineage>
        <taxon>Bacteria</taxon>
        <taxon>Pseudomonadati</taxon>
        <taxon>Bacteroidota</taxon>
        <taxon>Bacteroidia</taxon>
        <taxon>Bacteroidales</taxon>
        <taxon>Muribaculaceae</taxon>
        <taxon>Lepagella</taxon>
    </lineage>
</organism>
<sequence>MDIKTIAALLVLPSLFCAHKVSAQESSGAEPQKKIDYVFKLKDTPVQLSPYNTVVYSRSPQHVMTMRGHRLYDTKKNLVTLCVNPSGVNFGIIEADKKGKKSAGFYSTYKQNDKTGDFDVKKYGQPSAIVYTPDARKVLVATDKGLFIFEPRKMKLIDQMELDFVPDAMCISDNSYYLTLSGGDRVVVYNFEKKTVRRDWTFGVKVTDMTFSNGSGEFAVLTDDGILSVYDTRTFNIKNTIEDLGSGIACAFNADGKYIVVATSPETLEVINLVRPTDRNTLPVENGGVNDICFIKDADGNSVLAYTGDLMLHAKRMQNLEPHFAKLISDEVDQMMAEWEKMMPGESMEDYRLRVNDETRSRQRRLFEDEISTQLAGDLLADATMSLGNYDRTNQVLAIDFSTMPTIYLPVPESDVTSFHSAGDLVLTDVQYGVLPDDTFEIVYAKVFNKVDGKTYEYNNHDRVAMDFMGGDANVVSLEILQQQQMEVLKLQELREKVVEEARNRSLISNHTNITVDSKVVPDYDANGEKILNYQVNFTYQVDPEFSAAEDFPPGKYLVDESGAASSMLKIVKEAFEGDFAQYVKDGKKLKVVISGTADATPIIRTIPYNGVYGDFVDEPIYENGDLTAITVTQADGVKENRQLAFLRAEGVKDYLKTNVGNLDKMDADYTIRVDVTEGKGSEFRRITANFIFVDVF</sequence>
<gene>
    <name evidence="1" type="ORF">E5331_13005</name>
</gene>